<protein>
    <recommendedName>
        <fullName evidence="1">Amidohydrolase-related domain-containing protein</fullName>
    </recommendedName>
</protein>
<dbReference type="GO" id="GO:0016810">
    <property type="term" value="F:hydrolase activity, acting on carbon-nitrogen (but not peptide) bonds"/>
    <property type="evidence" value="ECO:0007669"/>
    <property type="project" value="InterPro"/>
</dbReference>
<organism evidence="2">
    <name type="scientific">marine metagenome</name>
    <dbReference type="NCBI Taxonomy" id="408172"/>
    <lineage>
        <taxon>unclassified sequences</taxon>
        <taxon>metagenomes</taxon>
        <taxon>ecological metagenomes</taxon>
    </lineage>
</organism>
<dbReference type="EMBL" id="UINC01012512">
    <property type="protein sequence ID" value="SVA54606.1"/>
    <property type="molecule type" value="Genomic_DNA"/>
</dbReference>
<reference evidence="2" key="1">
    <citation type="submission" date="2018-05" db="EMBL/GenBank/DDBJ databases">
        <authorList>
            <person name="Lanie J.A."/>
            <person name="Ng W.-L."/>
            <person name="Kazmierczak K.M."/>
            <person name="Andrzejewski T.M."/>
            <person name="Davidsen T.M."/>
            <person name="Wayne K.J."/>
            <person name="Tettelin H."/>
            <person name="Glass J.I."/>
            <person name="Rusch D."/>
            <person name="Podicherti R."/>
            <person name="Tsui H.-C.T."/>
            <person name="Winkler M.E."/>
        </authorList>
    </citation>
    <scope>NUCLEOTIDE SEQUENCE</scope>
</reference>
<gene>
    <name evidence="2" type="ORF">METZ01_LOCUS107460</name>
</gene>
<evidence type="ECO:0000259" key="1">
    <source>
        <dbReference type="Pfam" id="PF01979"/>
    </source>
</evidence>
<dbReference type="InterPro" id="IPR051781">
    <property type="entry name" value="Metallo-dep_Hydrolase"/>
</dbReference>
<feature type="domain" description="Amidohydrolase-related" evidence="1">
    <location>
        <begin position="50"/>
        <end position="399"/>
    </location>
</feature>
<accession>A0A381WQ08</accession>
<dbReference type="CDD" id="cd01299">
    <property type="entry name" value="Met_dep_hydrolase_A"/>
    <property type="match status" value="1"/>
</dbReference>
<evidence type="ECO:0000313" key="2">
    <source>
        <dbReference type="EMBL" id="SVA54606.1"/>
    </source>
</evidence>
<proteinExistence type="predicted"/>
<dbReference type="AlphaFoldDB" id="A0A381WQ08"/>
<name>A0A381WQ08_9ZZZZ</name>
<dbReference type="PANTHER" id="PTHR43135">
    <property type="entry name" value="ALPHA-D-RIBOSE 1-METHYLPHOSPHONATE 5-TRIPHOSPHATE DIPHOSPHATASE"/>
    <property type="match status" value="1"/>
</dbReference>
<dbReference type="Pfam" id="PF01979">
    <property type="entry name" value="Amidohydro_1"/>
    <property type="match status" value="1"/>
</dbReference>
<dbReference type="Gene3D" id="2.30.40.10">
    <property type="entry name" value="Urease, subunit C, domain 1"/>
    <property type="match status" value="1"/>
</dbReference>
<dbReference type="InterPro" id="IPR011059">
    <property type="entry name" value="Metal-dep_hydrolase_composite"/>
</dbReference>
<dbReference type="PANTHER" id="PTHR43135:SF3">
    <property type="entry name" value="ALPHA-D-RIBOSE 1-METHYLPHOSPHONATE 5-TRIPHOSPHATE DIPHOSPHATASE"/>
    <property type="match status" value="1"/>
</dbReference>
<dbReference type="InterPro" id="IPR057744">
    <property type="entry name" value="OTAase-like"/>
</dbReference>
<dbReference type="Gene3D" id="3.20.20.140">
    <property type="entry name" value="Metal-dependent hydrolases"/>
    <property type="match status" value="1"/>
</dbReference>
<dbReference type="InterPro" id="IPR032466">
    <property type="entry name" value="Metal_Hydrolase"/>
</dbReference>
<dbReference type="SUPFAM" id="SSF51556">
    <property type="entry name" value="Metallo-dependent hydrolases"/>
    <property type="match status" value="1"/>
</dbReference>
<sequence>MTRLILHGGQIFDGTSEKTSTGDVLIEDGRIIEVGSGLDGDEVVDCTGRLVTPGLFDCHVHFMVDGDFSAKTHAETPFSLGFFQAAERMKRTLAIGVTSVREAGGTDAGVKAARERGLIQGPRMQISLTMLSQTGGHADSWEICGAHMPGMTDTHPGRPHPIVDGPEEMRKKVRELIRAGADVIKVATSGGVLSPLSNPKHAHFRPDELDALVSEATAADRFVMAHAQGTQGIKNAISAGIRSIEHGIYLDDEAIEMMLAAGTYLVPTLMAPLGVLDQVERGLELPEKVIRIATSVAETHRDSVERAIAAGVKVAMGTDTGVTPHGENLQELAEMAKLGMSDDQVLRSSTSVAADLLGVSNELGTVEVGKIADLVVWEGESLDVSDMRSRVSAVIQDGSVVVSH</sequence>
<dbReference type="SUPFAM" id="SSF51338">
    <property type="entry name" value="Composite domain of metallo-dependent hydrolases"/>
    <property type="match status" value="1"/>
</dbReference>
<dbReference type="InterPro" id="IPR006680">
    <property type="entry name" value="Amidohydro-rel"/>
</dbReference>